<dbReference type="Proteomes" id="UP000256970">
    <property type="component" value="Unassembled WGS sequence"/>
</dbReference>
<feature type="transmembrane region" description="Helical" evidence="2">
    <location>
        <begin position="190"/>
        <end position="208"/>
    </location>
</feature>
<protein>
    <submittedName>
        <fullName evidence="4">Uncharacterized protein</fullName>
    </submittedName>
</protein>
<organism evidence="4 5">
    <name type="scientific">Tetradesmus obliquus</name>
    <name type="common">Green alga</name>
    <name type="synonym">Acutodesmus obliquus</name>
    <dbReference type="NCBI Taxonomy" id="3088"/>
    <lineage>
        <taxon>Eukaryota</taxon>
        <taxon>Viridiplantae</taxon>
        <taxon>Chlorophyta</taxon>
        <taxon>core chlorophytes</taxon>
        <taxon>Chlorophyceae</taxon>
        <taxon>CS clade</taxon>
        <taxon>Sphaeropleales</taxon>
        <taxon>Scenedesmaceae</taxon>
        <taxon>Tetradesmus</taxon>
    </lineage>
</organism>
<dbReference type="PANTHER" id="PTHR36009">
    <property type="match status" value="1"/>
</dbReference>
<dbReference type="EMBL" id="FNXT01000866">
    <property type="protein sequence ID" value="SZX68583.1"/>
    <property type="molecule type" value="Genomic_DNA"/>
</dbReference>
<evidence type="ECO:0000256" key="1">
    <source>
        <dbReference type="SAM" id="MobiDB-lite"/>
    </source>
</evidence>
<feature type="region of interest" description="Disordered" evidence="1">
    <location>
        <begin position="1"/>
        <end position="51"/>
    </location>
</feature>
<evidence type="ECO:0000313" key="3">
    <source>
        <dbReference type="EMBL" id="SZX68583.1"/>
    </source>
</evidence>
<feature type="transmembrane region" description="Helical" evidence="2">
    <location>
        <begin position="228"/>
        <end position="252"/>
    </location>
</feature>
<name>A0A383WG82_TETOB</name>
<feature type="transmembrane region" description="Helical" evidence="2">
    <location>
        <begin position="314"/>
        <end position="331"/>
    </location>
</feature>
<dbReference type="PANTHER" id="PTHR36009:SF3">
    <property type="entry name" value="TRANSMEMBRANE PROTEIN"/>
    <property type="match status" value="1"/>
</dbReference>
<reference evidence="4 5" key="1">
    <citation type="submission" date="2016-10" db="EMBL/GenBank/DDBJ databases">
        <authorList>
            <person name="Cai Z."/>
        </authorList>
    </citation>
    <scope>NUCLEOTIDE SEQUENCE [LARGE SCALE GENOMIC DNA]</scope>
</reference>
<feature type="compositionally biased region" description="Polar residues" evidence="1">
    <location>
        <begin position="24"/>
        <end position="40"/>
    </location>
</feature>
<dbReference type="EMBL" id="FNXT01001253">
    <property type="protein sequence ID" value="SZX76252.1"/>
    <property type="molecule type" value="Genomic_DNA"/>
</dbReference>
<evidence type="ECO:0000256" key="2">
    <source>
        <dbReference type="SAM" id="Phobius"/>
    </source>
</evidence>
<accession>A0A383WG82</accession>
<feature type="region of interest" description="Disordered" evidence="1">
    <location>
        <begin position="725"/>
        <end position="803"/>
    </location>
</feature>
<keyword evidence="5" id="KW-1185">Reference proteome</keyword>
<keyword evidence="2" id="KW-0812">Transmembrane</keyword>
<sequence length="803" mass="83377">MAKTHHQTQHYIDGASIPKKVSPATFQSPAPTVQLPNSSADEPATPQAAAAQQHPILHATPGPPMVSPAAVAHAEATATAIARARLRAGASPKAALADAAAASTMPVFDQHPAAGTGTAAHAAHTTHAPFPAAARLVERGAAAAAGRAAGRLSKYASSTGLEGVAEAAGHVVGELAPAAKWRQEVLLTRLAAGATLVLTLGYVLLFAPRSLGWRAEMRLVRSFGYDNAVAFALINVLGFFPAILGCVAWPLLRGARHQPPLWRYILASTMTGAFALLSYLAAWDPPKPGRAPRMPPQHLAGRTRSLQRAYESRLFPATLLASSLAMIALAFNSSAATWAQFGYLAFHSFSFHVMLLDFSLLTILSTWLVSKDAAARGWPIASTAAGRRFLQAAMLVTPVVGPGVYLMMRPVSREGGVLRRGWLRRGAAAAWAAVKYPFHLPSGGISGRSAAAGGVAAGGVGSSAAAAGRPAHSTNTRRQYAARVANGGAAAHRSDIAEAVAHAAEVPLPAAGAAGAAVGAVQGLVQCVWSGGWSWLGQRVARLRGGGAPVDSGDEGCDVCMGVGVAGAEGGAAEGRRRTSGLWGRRQRVARLRGGGAAVGSEDEAAGDELDAMDDTAPGDHAAHDPQVQVYRTCEGTDTTPGDTADLAAAAAPATPSNAYFGGVSNRLAKLGGLLLPHVQQQGGRRWLPGWELGPSAAPAKGKDDEAGTDMLLFSDEYDEYEYDFEASSSDEANDDEEGFELDESAGWQGEEEEEEEEEAGFEEGGFGGAEGEGDLVAALWRQQQERLHEGDDDAADDMDIEE</sequence>
<evidence type="ECO:0000313" key="5">
    <source>
        <dbReference type="Proteomes" id="UP000256970"/>
    </source>
</evidence>
<feature type="compositionally biased region" description="Acidic residues" evidence="1">
    <location>
        <begin position="732"/>
        <end position="762"/>
    </location>
</feature>
<dbReference type="AlphaFoldDB" id="A0A383WG82"/>
<keyword evidence="2" id="KW-1133">Transmembrane helix</keyword>
<keyword evidence="2" id="KW-0472">Membrane</keyword>
<feature type="compositionally biased region" description="Acidic residues" evidence="1">
    <location>
        <begin position="791"/>
        <end position="803"/>
    </location>
</feature>
<evidence type="ECO:0000313" key="4">
    <source>
        <dbReference type="EMBL" id="SZX76252.1"/>
    </source>
</evidence>
<feature type="transmembrane region" description="Helical" evidence="2">
    <location>
        <begin position="343"/>
        <end position="369"/>
    </location>
</feature>
<gene>
    <name evidence="4" type="ORF">BQ4739_LOCUS16644</name>
    <name evidence="3" type="ORF">BQ4739_LOCUS8924</name>
</gene>
<feature type="transmembrane region" description="Helical" evidence="2">
    <location>
        <begin position="264"/>
        <end position="283"/>
    </location>
</feature>
<proteinExistence type="predicted"/>